<feature type="region of interest" description="Disordered" evidence="1">
    <location>
        <begin position="244"/>
        <end position="263"/>
    </location>
</feature>
<dbReference type="OrthoDB" id="3557251at2"/>
<feature type="transmembrane region" description="Helical" evidence="2">
    <location>
        <begin position="38"/>
        <end position="59"/>
    </location>
</feature>
<keyword evidence="4" id="KW-1185">Reference proteome</keyword>
<name>A0A4R2KH39_9PSEU</name>
<evidence type="ECO:0000313" key="4">
    <source>
        <dbReference type="Proteomes" id="UP000295680"/>
    </source>
</evidence>
<evidence type="ECO:0000256" key="2">
    <source>
        <dbReference type="SAM" id="Phobius"/>
    </source>
</evidence>
<protein>
    <submittedName>
        <fullName evidence="3">Uncharacterized protein</fullName>
    </submittedName>
</protein>
<dbReference type="Proteomes" id="UP000295680">
    <property type="component" value="Unassembled WGS sequence"/>
</dbReference>
<keyword evidence="2" id="KW-0812">Transmembrane</keyword>
<gene>
    <name evidence="3" type="ORF">EV192_1011547</name>
</gene>
<comment type="caution">
    <text evidence="3">The sequence shown here is derived from an EMBL/GenBank/DDBJ whole genome shotgun (WGS) entry which is preliminary data.</text>
</comment>
<dbReference type="AlphaFoldDB" id="A0A4R2KH39"/>
<proteinExistence type="predicted"/>
<accession>A0A4R2KH39</accession>
<organism evidence="3 4">
    <name type="scientific">Actinocrispum wychmicini</name>
    <dbReference type="NCBI Taxonomy" id="1213861"/>
    <lineage>
        <taxon>Bacteria</taxon>
        <taxon>Bacillati</taxon>
        <taxon>Actinomycetota</taxon>
        <taxon>Actinomycetes</taxon>
        <taxon>Pseudonocardiales</taxon>
        <taxon>Pseudonocardiaceae</taxon>
        <taxon>Actinocrispum</taxon>
    </lineage>
</organism>
<keyword evidence="2" id="KW-0472">Membrane</keyword>
<dbReference type="EMBL" id="SLWS01000001">
    <property type="protein sequence ID" value="TCO65755.1"/>
    <property type="molecule type" value="Genomic_DNA"/>
</dbReference>
<reference evidence="3 4" key="1">
    <citation type="submission" date="2019-03" db="EMBL/GenBank/DDBJ databases">
        <title>Genomic Encyclopedia of Type Strains, Phase IV (KMG-IV): sequencing the most valuable type-strain genomes for metagenomic binning, comparative biology and taxonomic classification.</title>
        <authorList>
            <person name="Goeker M."/>
        </authorList>
    </citation>
    <scope>NUCLEOTIDE SEQUENCE [LARGE SCALE GENOMIC DNA]</scope>
    <source>
        <strain evidence="3 4">DSM 45934</strain>
    </source>
</reference>
<evidence type="ECO:0000313" key="3">
    <source>
        <dbReference type="EMBL" id="TCO65755.1"/>
    </source>
</evidence>
<evidence type="ECO:0000256" key="1">
    <source>
        <dbReference type="SAM" id="MobiDB-lite"/>
    </source>
</evidence>
<keyword evidence="2" id="KW-1133">Transmembrane helix</keyword>
<dbReference type="RefSeq" id="WP_132112372.1">
    <property type="nucleotide sequence ID" value="NZ_SLWS01000001.1"/>
</dbReference>
<sequence>MIDNDFEVPPATDVPADVRTRIETKVLAGIRRTPRTRVLAFAAAAAAVVAVCGVVVATLGSNSTSMPPAGRQVEQVPALPEGFPPAMPPSQAGYEMDRCALAIQQLPNKDQYPARQTWQSLVVVGSMFSRLSAIRADGKLLFCETTVNKVTVSAPDGKAQPLPGTKGGVLLVTEFGAIAGTVDPTWSRPIVQETTTDGDTHDSPAQRLNGMFLTTLGSPPSDDTTLSVRGQDNGEKLALPRTLGAVVDNPPYPPAGRTSERDRKLSECLAKVKGGVPDANLWQAGAMAEAGGERLIMATNPAGTSACHDKGQTATFLPMLAENLPTVFEGGAVSLSVPSTLGGHRLVAGSMGNLVARMELTFPGGKPMDADVLNNSFAVLLPAGAEPDQATTTLSNSAGGVLQIGRGIDSGNKMIINH</sequence>